<dbReference type="Gene3D" id="1.25.40.10">
    <property type="entry name" value="Tetratricopeptide repeat domain"/>
    <property type="match status" value="1"/>
</dbReference>
<protein>
    <recommendedName>
        <fullName evidence="3">Dynein assembly factor 4, axonemal</fullName>
    </recommendedName>
</protein>
<sequence>MPVIIKDYVWRQTATNIILQISLRGVSQNKVDIFTSPRIFFFEIILLHSIDTLKSKCTVTATDIIFELKKIKDDIWESLDTNISKSEKQELKKQLLDEEYLHIQEGDTKKSEKRAELKRVAVRQQIHLDTKIRENIEGIKKYEEKTALGDISKWSNKAASKTKITCKKVTNDTKKLTEDVQPVPLPRAVKILQIDFTPREFPTPSRESKLQEETEWLKKQAEARRCCSFVSEDIRPEEKNPQFLKAKGDEFFKNKDYLGAISAYSFGIKISEKFVDLYIARSAVHLTLGNFHKAVKDCTTALELLKPEVPINLKERALCIARRGEALCKLGYQKQGIEEIKFSLKLVPDTHFENVLEEAEKANE</sequence>
<evidence type="ECO:0008006" key="3">
    <source>
        <dbReference type="Google" id="ProtNLM"/>
    </source>
</evidence>
<dbReference type="InterPro" id="IPR008978">
    <property type="entry name" value="HSP20-like_chaperone"/>
</dbReference>
<reference evidence="1" key="1">
    <citation type="journal article" date="2023" name="Insect Mol. Biol.">
        <title>Genome sequencing provides insights into the evolution of gene families encoding plant cell wall-degrading enzymes in longhorned beetles.</title>
        <authorList>
            <person name="Shin N.R."/>
            <person name="Okamura Y."/>
            <person name="Kirsch R."/>
            <person name="Pauchet Y."/>
        </authorList>
    </citation>
    <scope>NUCLEOTIDE SEQUENCE</scope>
    <source>
        <strain evidence="1">MMC_N1</strain>
    </source>
</reference>
<comment type="caution">
    <text evidence="1">The sequence shown here is derived from an EMBL/GenBank/DDBJ whole genome shotgun (WGS) entry which is preliminary data.</text>
</comment>
<accession>A0ABQ9J2D8</accession>
<name>A0ABQ9J2D8_9CUCU</name>
<dbReference type="InterPro" id="IPR011990">
    <property type="entry name" value="TPR-like_helical_dom_sf"/>
</dbReference>
<keyword evidence="2" id="KW-1185">Reference proteome</keyword>
<dbReference type="SMART" id="SM00028">
    <property type="entry name" value="TPR"/>
    <property type="match status" value="3"/>
</dbReference>
<dbReference type="SUPFAM" id="SSF49764">
    <property type="entry name" value="HSP20-like chaperones"/>
    <property type="match status" value="1"/>
</dbReference>
<dbReference type="Proteomes" id="UP001162164">
    <property type="component" value="Unassembled WGS sequence"/>
</dbReference>
<dbReference type="InterPro" id="IPR052004">
    <property type="entry name" value="Dynein_assembly_factor_4"/>
</dbReference>
<dbReference type="PANTHER" id="PTHR46492">
    <property type="entry name" value="DYNEIN ASSEMBLY FACTOR 4, AXONEMAL"/>
    <property type="match status" value="1"/>
</dbReference>
<dbReference type="EMBL" id="JAPWTJ010001499">
    <property type="protein sequence ID" value="KAJ8971328.1"/>
    <property type="molecule type" value="Genomic_DNA"/>
</dbReference>
<evidence type="ECO:0000313" key="2">
    <source>
        <dbReference type="Proteomes" id="UP001162164"/>
    </source>
</evidence>
<dbReference type="SUPFAM" id="SSF48452">
    <property type="entry name" value="TPR-like"/>
    <property type="match status" value="1"/>
</dbReference>
<dbReference type="PANTHER" id="PTHR46492:SF1">
    <property type="entry name" value="DYNEIN AXONEMAL ASSEMBLY FACTOR 4"/>
    <property type="match status" value="1"/>
</dbReference>
<dbReference type="Gene3D" id="2.60.40.790">
    <property type="match status" value="1"/>
</dbReference>
<organism evidence="1 2">
    <name type="scientific">Molorchus minor</name>
    <dbReference type="NCBI Taxonomy" id="1323400"/>
    <lineage>
        <taxon>Eukaryota</taxon>
        <taxon>Metazoa</taxon>
        <taxon>Ecdysozoa</taxon>
        <taxon>Arthropoda</taxon>
        <taxon>Hexapoda</taxon>
        <taxon>Insecta</taxon>
        <taxon>Pterygota</taxon>
        <taxon>Neoptera</taxon>
        <taxon>Endopterygota</taxon>
        <taxon>Coleoptera</taxon>
        <taxon>Polyphaga</taxon>
        <taxon>Cucujiformia</taxon>
        <taxon>Chrysomeloidea</taxon>
        <taxon>Cerambycidae</taxon>
        <taxon>Lamiinae</taxon>
        <taxon>Monochamini</taxon>
        <taxon>Molorchus</taxon>
    </lineage>
</organism>
<gene>
    <name evidence="1" type="ORF">NQ317_012295</name>
</gene>
<evidence type="ECO:0000313" key="1">
    <source>
        <dbReference type="EMBL" id="KAJ8971328.1"/>
    </source>
</evidence>
<dbReference type="InterPro" id="IPR019734">
    <property type="entry name" value="TPR_rpt"/>
</dbReference>
<proteinExistence type="predicted"/>